<name>C6HJJ3_AJECH</name>
<evidence type="ECO:0000313" key="2">
    <source>
        <dbReference type="Proteomes" id="UP000002624"/>
    </source>
</evidence>
<organism evidence="1 2">
    <name type="scientific">Ajellomyces capsulatus (strain H143)</name>
    <name type="common">Darling's disease fungus</name>
    <name type="synonym">Histoplasma capsulatum</name>
    <dbReference type="NCBI Taxonomy" id="544712"/>
    <lineage>
        <taxon>Eukaryota</taxon>
        <taxon>Fungi</taxon>
        <taxon>Dikarya</taxon>
        <taxon>Ascomycota</taxon>
        <taxon>Pezizomycotina</taxon>
        <taxon>Eurotiomycetes</taxon>
        <taxon>Eurotiomycetidae</taxon>
        <taxon>Onygenales</taxon>
        <taxon>Ajellomycetaceae</taxon>
        <taxon>Histoplasma</taxon>
    </lineage>
</organism>
<evidence type="ECO:0000313" key="1">
    <source>
        <dbReference type="EMBL" id="EER39269.1"/>
    </source>
</evidence>
<accession>C6HJJ3</accession>
<dbReference type="VEuPathDB" id="FungiDB:HCDG_06374"/>
<dbReference type="Proteomes" id="UP000002624">
    <property type="component" value="Unassembled WGS sequence"/>
</dbReference>
<dbReference type="EMBL" id="GG692429">
    <property type="protein sequence ID" value="EER39269.1"/>
    <property type="molecule type" value="Genomic_DNA"/>
</dbReference>
<gene>
    <name evidence="1" type="ORF">HCDG_06374</name>
</gene>
<protein>
    <submittedName>
        <fullName evidence="1">Uncharacterized protein</fullName>
    </submittedName>
</protein>
<reference evidence="2" key="1">
    <citation type="submission" date="2009-05" db="EMBL/GenBank/DDBJ databases">
        <title>The genome sequence of Ajellomyces capsulatus strain H143.</title>
        <authorList>
            <person name="Champion M."/>
            <person name="Cuomo C.A."/>
            <person name="Ma L.-J."/>
            <person name="Henn M.R."/>
            <person name="Sil A."/>
            <person name="Goldman B."/>
            <person name="Young S.K."/>
            <person name="Kodira C.D."/>
            <person name="Zeng Q."/>
            <person name="Koehrsen M."/>
            <person name="Alvarado L."/>
            <person name="Berlin A.M."/>
            <person name="Borenstein D."/>
            <person name="Chen Z."/>
            <person name="Engels R."/>
            <person name="Freedman E."/>
            <person name="Gellesch M."/>
            <person name="Goldberg J."/>
            <person name="Griggs A."/>
            <person name="Gujja S."/>
            <person name="Heiman D.I."/>
            <person name="Hepburn T.A."/>
            <person name="Howarth C."/>
            <person name="Jen D."/>
            <person name="Larson L."/>
            <person name="Lewis B."/>
            <person name="Mehta T."/>
            <person name="Park D."/>
            <person name="Pearson M."/>
            <person name="Roberts A."/>
            <person name="Saif S."/>
            <person name="Shea T.D."/>
            <person name="Shenoy N."/>
            <person name="Sisk P."/>
            <person name="Stolte C."/>
            <person name="Sykes S."/>
            <person name="Walk T."/>
            <person name="White J."/>
            <person name="Yandava C."/>
            <person name="Klein B."/>
            <person name="McEwen J.G."/>
            <person name="Puccia R."/>
            <person name="Goldman G.H."/>
            <person name="Felipe M.S."/>
            <person name="Nino-Vega G."/>
            <person name="San-Blas G."/>
            <person name="Taylor J.W."/>
            <person name="Mendoza L."/>
            <person name="Galagan J.E."/>
            <person name="Nusbaum C."/>
            <person name="Birren B.W."/>
        </authorList>
    </citation>
    <scope>NUCLEOTIDE SEQUENCE [LARGE SCALE GENOMIC DNA]</scope>
    <source>
        <strain evidence="2">H143</strain>
    </source>
</reference>
<dbReference type="AlphaFoldDB" id="C6HJJ3"/>
<sequence>MPSMSMRKQTQRQERISRALETDCPPLVDGPGDGGCRAAVDRVDERAGVAVAGGPAPIGVGGDGSGQWLVVVVVIDSGGVGRMVLRKTLVVPEDNRRQESTLSYHGCDIVNADELCGRRQTWCQPGRGMIVFNLVFPSWGVCG</sequence>
<dbReference type="HOGENOM" id="CLU_1805635_0_0_1"/>
<proteinExistence type="predicted"/>